<feature type="domain" description="Glycosyltransferase subfamily 4-like N-terminal" evidence="3">
    <location>
        <begin position="103"/>
        <end position="193"/>
    </location>
</feature>
<dbReference type="SUPFAM" id="SSF53756">
    <property type="entry name" value="UDP-Glycosyltransferase/glycogen phosphorylase"/>
    <property type="match status" value="1"/>
</dbReference>
<dbReference type="Pfam" id="PF00534">
    <property type="entry name" value="Glycos_transf_1"/>
    <property type="match status" value="1"/>
</dbReference>
<keyword evidence="1 4" id="KW-0808">Transferase</keyword>
<evidence type="ECO:0000313" key="4">
    <source>
        <dbReference type="EMBL" id="TDA76085.1"/>
    </source>
</evidence>
<organism evidence="4 5">
    <name type="scientific">Phocaeicola dorei</name>
    <dbReference type="NCBI Taxonomy" id="357276"/>
    <lineage>
        <taxon>Bacteria</taxon>
        <taxon>Pseudomonadati</taxon>
        <taxon>Bacteroidota</taxon>
        <taxon>Bacteroidia</taxon>
        <taxon>Bacteroidales</taxon>
        <taxon>Bacteroidaceae</taxon>
        <taxon>Phocaeicola</taxon>
    </lineage>
</organism>
<dbReference type="PANTHER" id="PTHR46401">
    <property type="entry name" value="GLYCOSYLTRANSFERASE WBBK-RELATED"/>
    <property type="match status" value="1"/>
</dbReference>
<sequence>METIRVLYDYQAFELQTHGGISRSFVELITHMPNYIEASLKIKESNNIYLSEYGLVSVSPLYRTYNSFLNGISFKGKGRLFNALSLIPFFHNSTKINQNVVLDSLKNDKFDVFHPTFLDSYFLPYIKKKPVVVTIHDLITAKYPQYFKHTQTKAQKIQADAATHIIAVSENTKKDIIEILDVSPSKVSVVHHGAPNIDWKMLELLPRIFSFDYFLYVGNRMIYKNFFYLLDQSCEILKETGFKIVCTGYPFSCVEKEKIKSMGLEQSVIHCFVSSEELYSLYKYAKAFVYPSCYEGFGIPILESFLCKCPVILNNASCFPEIAGDAAIYFNENGPYASLREVLKQFMELSPLEVDEYKQKGLERVKLFSWEESAKKMASIYKNIL</sequence>
<dbReference type="InterPro" id="IPR028098">
    <property type="entry name" value="Glyco_trans_4-like_N"/>
</dbReference>
<evidence type="ECO:0000259" key="2">
    <source>
        <dbReference type="Pfam" id="PF00534"/>
    </source>
</evidence>
<dbReference type="RefSeq" id="WP_132140501.1">
    <property type="nucleotide sequence ID" value="NZ_CAXSRD010000011.1"/>
</dbReference>
<evidence type="ECO:0000313" key="5">
    <source>
        <dbReference type="Proteomes" id="UP000294527"/>
    </source>
</evidence>
<dbReference type="Proteomes" id="UP000294527">
    <property type="component" value="Unassembled WGS sequence"/>
</dbReference>
<accession>A0A4R4GHG8</accession>
<dbReference type="PANTHER" id="PTHR46401:SF2">
    <property type="entry name" value="GLYCOSYLTRANSFERASE WBBK-RELATED"/>
    <property type="match status" value="1"/>
</dbReference>
<dbReference type="Pfam" id="PF13439">
    <property type="entry name" value="Glyco_transf_4"/>
    <property type="match status" value="1"/>
</dbReference>
<comment type="caution">
    <text evidence="4">The sequence shown here is derived from an EMBL/GenBank/DDBJ whole genome shotgun (WGS) entry which is preliminary data.</text>
</comment>
<gene>
    <name evidence="4" type="ORF">E1I98_06840</name>
</gene>
<reference evidence="4 5" key="1">
    <citation type="journal article" date="2019" name="Nat. Microbiol.">
        <title>Genomic variation and strain-specific functional adaptation in the human gut microbiome during early life.</title>
        <authorList>
            <person name="Vatanen T."/>
            <person name="Plichta D.R."/>
            <person name="Somani J."/>
            <person name="Munch P.C."/>
            <person name="Arthur T.D."/>
            <person name="Hall A.B."/>
            <person name="Rudolf S."/>
            <person name="Oakeley E.J."/>
            <person name="Ke X."/>
            <person name="Young R.A."/>
            <person name="Haiser H.J."/>
            <person name="Kolde R."/>
            <person name="Yassour M."/>
            <person name="Luopajarvi K."/>
            <person name="Siljander H."/>
            <person name="Virtanen S.M."/>
            <person name="Ilonen J."/>
            <person name="Uibo R."/>
            <person name="Tillmann V."/>
            <person name="Mokurov S."/>
            <person name="Dorshakova N."/>
            <person name="Porter J.A."/>
            <person name="McHardy A.C."/>
            <person name="Lahdesmaki H."/>
            <person name="Vlamakis H."/>
            <person name="Huttenhower C."/>
            <person name="Knip M."/>
            <person name="Xavier R.J."/>
        </authorList>
    </citation>
    <scope>NUCLEOTIDE SEQUENCE [LARGE SCALE GENOMIC DNA]</scope>
    <source>
        <strain evidence="4 5">RJX1047</strain>
    </source>
</reference>
<dbReference type="AlphaFoldDB" id="A0A4R4GHG8"/>
<dbReference type="GO" id="GO:0016757">
    <property type="term" value="F:glycosyltransferase activity"/>
    <property type="evidence" value="ECO:0007669"/>
    <property type="project" value="InterPro"/>
</dbReference>
<proteinExistence type="predicted"/>
<dbReference type="EMBL" id="SLTU01000001">
    <property type="protein sequence ID" value="TDA76085.1"/>
    <property type="molecule type" value="Genomic_DNA"/>
</dbReference>
<evidence type="ECO:0000259" key="3">
    <source>
        <dbReference type="Pfam" id="PF13439"/>
    </source>
</evidence>
<dbReference type="InterPro" id="IPR001296">
    <property type="entry name" value="Glyco_trans_1"/>
</dbReference>
<feature type="domain" description="Glycosyl transferase family 1" evidence="2">
    <location>
        <begin position="213"/>
        <end position="351"/>
    </location>
</feature>
<protein>
    <submittedName>
        <fullName evidence="4">Glycosyltransferase family 1 protein</fullName>
    </submittedName>
</protein>
<evidence type="ECO:0000256" key="1">
    <source>
        <dbReference type="ARBA" id="ARBA00022679"/>
    </source>
</evidence>
<dbReference type="CDD" id="cd03809">
    <property type="entry name" value="GT4_MtfB-like"/>
    <property type="match status" value="1"/>
</dbReference>
<name>A0A4R4GHG8_9BACT</name>
<dbReference type="Gene3D" id="3.40.50.2000">
    <property type="entry name" value="Glycogen Phosphorylase B"/>
    <property type="match status" value="2"/>
</dbReference>